<name>A0A2J6SPC2_9HELO</name>
<evidence type="ECO:0000256" key="1">
    <source>
        <dbReference type="SAM" id="MobiDB-lite"/>
    </source>
</evidence>
<organism evidence="2 3">
    <name type="scientific">Hyaloscypha bicolor E</name>
    <dbReference type="NCBI Taxonomy" id="1095630"/>
    <lineage>
        <taxon>Eukaryota</taxon>
        <taxon>Fungi</taxon>
        <taxon>Dikarya</taxon>
        <taxon>Ascomycota</taxon>
        <taxon>Pezizomycotina</taxon>
        <taxon>Leotiomycetes</taxon>
        <taxon>Helotiales</taxon>
        <taxon>Hyaloscyphaceae</taxon>
        <taxon>Hyaloscypha</taxon>
        <taxon>Hyaloscypha bicolor</taxon>
    </lineage>
</organism>
<dbReference type="EMBL" id="KZ613899">
    <property type="protein sequence ID" value="PMD52622.1"/>
    <property type="molecule type" value="Genomic_DNA"/>
</dbReference>
<reference evidence="2 3" key="1">
    <citation type="submission" date="2016-04" db="EMBL/GenBank/DDBJ databases">
        <title>A degradative enzymes factory behind the ericoid mycorrhizal symbiosis.</title>
        <authorList>
            <consortium name="DOE Joint Genome Institute"/>
            <person name="Martino E."/>
            <person name="Morin E."/>
            <person name="Grelet G."/>
            <person name="Kuo A."/>
            <person name="Kohler A."/>
            <person name="Daghino S."/>
            <person name="Barry K."/>
            <person name="Choi C."/>
            <person name="Cichocki N."/>
            <person name="Clum A."/>
            <person name="Copeland A."/>
            <person name="Hainaut M."/>
            <person name="Haridas S."/>
            <person name="Labutti K."/>
            <person name="Lindquist E."/>
            <person name="Lipzen A."/>
            <person name="Khouja H.-R."/>
            <person name="Murat C."/>
            <person name="Ohm R."/>
            <person name="Olson A."/>
            <person name="Spatafora J."/>
            <person name="Veneault-Fourrey C."/>
            <person name="Henrissat B."/>
            <person name="Grigoriev I."/>
            <person name="Martin F."/>
            <person name="Perotto S."/>
        </authorList>
    </citation>
    <scope>NUCLEOTIDE SEQUENCE [LARGE SCALE GENOMIC DNA]</scope>
    <source>
        <strain evidence="2 3">E</strain>
    </source>
</reference>
<dbReference type="InParanoid" id="A0A2J6SPC2"/>
<protein>
    <submittedName>
        <fullName evidence="2">Uncharacterized protein</fullName>
    </submittedName>
</protein>
<evidence type="ECO:0000313" key="3">
    <source>
        <dbReference type="Proteomes" id="UP000235371"/>
    </source>
</evidence>
<gene>
    <name evidence="2" type="ORF">K444DRAFT_668743</name>
</gene>
<dbReference type="RefSeq" id="XP_024729526.1">
    <property type="nucleotide sequence ID" value="XM_024887442.1"/>
</dbReference>
<proteinExistence type="predicted"/>
<accession>A0A2J6SPC2</accession>
<feature type="region of interest" description="Disordered" evidence="1">
    <location>
        <begin position="80"/>
        <end position="106"/>
    </location>
</feature>
<evidence type="ECO:0000313" key="2">
    <source>
        <dbReference type="EMBL" id="PMD52622.1"/>
    </source>
</evidence>
<sequence length="278" mass="30831">MVRMTQPGCKAVEILGPTRSRIAGRWNICVQQLRHLCRRRQCLLPRLTPLRWFLRLGPQKPALPLLAALNSLEALPRFAAPRPLTPTPPAPSLSTSPSPSSSLLEEGEESTLLGGWKFGDRELEIDMGGRDVVGCCGGVSPVSCAQHDDVHRHVHRHARLEPGWRLSSAVQLYPPLPEVHRELSTNCTMYRSSQDIQSPHPYAPDEPMALPHSPDILLARLQDRTGTAYHAPALSLCPRHAGGRSKLAWLFWSIFSSSPWDTPDPSSKPVLCCFADMR</sequence>
<feature type="compositionally biased region" description="Low complexity" evidence="1">
    <location>
        <begin position="92"/>
        <end position="104"/>
    </location>
</feature>
<dbReference type="AlphaFoldDB" id="A0A2J6SPC2"/>
<dbReference type="GeneID" id="36595518"/>
<dbReference type="Proteomes" id="UP000235371">
    <property type="component" value="Unassembled WGS sequence"/>
</dbReference>
<keyword evidence="3" id="KW-1185">Reference proteome</keyword>